<evidence type="ECO:0000256" key="5">
    <source>
        <dbReference type="ARBA" id="ARBA00023124"/>
    </source>
</evidence>
<dbReference type="Gene3D" id="3.90.1680.10">
    <property type="entry name" value="SOS response associated peptidase-like"/>
    <property type="match status" value="1"/>
</dbReference>
<comment type="caution">
    <text evidence="9">The sequence shown here is derived from an EMBL/GenBank/DDBJ whole genome shotgun (WGS) entry which is preliminary data.</text>
</comment>
<dbReference type="InterPro" id="IPR003738">
    <property type="entry name" value="SRAP"/>
</dbReference>
<evidence type="ECO:0000256" key="6">
    <source>
        <dbReference type="ARBA" id="ARBA00023125"/>
    </source>
</evidence>
<reference evidence="9 10" key="1">
    <citation type="submission" date="2024-06" db="EMBL/GenBank/DDBJ databases">
        <authorList>
            <person name="Kraege A."/>
            <person name="Thomma B."/>
        </authorList>
    </citation>
    <scope>NUCLEOTIDE SEQUENCE [LARGE SCALE GENOMIC DNA]</scope>
</reference>
<evidence type="ECO:0000256" key="1">
    <source>
        <dbReference type="ARBA" id="ARBA00008136"/>
    </source>
</evidence>
<feature type="compositionally biased region" description="Basic and acidic residues" evidence="8">
    <location>
        <begin position="318"/>
        <end position="330"/>
    </location>
</feature>
<dbReference type="PANTHER" id="PTHR13604">
    <property type="entry name" value="DC12-RELATED"/>
    <property type="match status" value="1"/>
</dbReference>
<organism evidence="9 10">
    <name type="scientific">Coccomyxa viridis</name>
    <dbReference type="NCBI Taxonomy" id="1274662"/>
    <lineage>
        <taxon>Eukaryota</taxon>
        <taxon>Viridiplantae</taxon>
        <taxon>Chlorophyta</taxon>
        <taxon>core chlorophytes</taxon>
        <taxon>Trebouxiophyceae</taxon>
        <taxon>Trebouxiophyceae incertae sedis</taxon>
        <taxon>Coccomyxaceae</taxon>
        <taxon>Coccomyxa</taxon>
    </lineage>
</organism>
<dbReference type="Proteomes" id="UP001497392">
    <property type="component" value="Unassembled WGS sequence"/>
</dbReference>
<keyword evidence="6" id="KW-0238">DNA-binding</keyword>
<keyword evidence="5" id="KW-0190">Covalent protein-DNA linkage</keyword>
<dbReference type="SUPFAM" id="SSF143081">
    <property type="entry name" value="BB1717-like"/>
    <property type="match status" value="1"/>
</dbReference>
<keyword evidence="3" id="KW-0227">DNA damage</keyword>
<dbReference type="EMBL" id="CAXHTA020000017">
    <property type="protein sequence ID" value="CAL5227805.1"/>
    <property type="molecule type" value="Genomic_DNA"/>
</dbReference>
<keyword evidence="4" id="KW-0378">Hydrolase</keyword>
<name>A0ABP1G940_9CHLO</name>
<sequence length="375" mass="41829">MCARARCSLCREEAAKKADVPAENWKDVDKFEPKYNIQPGSKALVVVKTDEGKKTIQAMQWGLVPSWTKEGETKPDFFRMFNARSETVAEKSVFSRLLGSKRCIVLLNGFYEWAQEHKIKQPYFIHYSDERVMAIAGLYDNWKDAEGNWLTTFTILTTDSSKKLQWLHDRMPVLLPTEEMEAAWLSEEVPDAKQFMRICEPYNGEDLQWHPVTTAMSKASFQGPDCCKPLKRKSITTFFQPKAAPEGGITREAVKEEQTSPSAPQQIKVEEKADGGSVPGVKKEDNAPHSSQSASADDAGHVKEEDFGSTAAAPQQDVKQESPKQNEQRGHNSKRTAEAAPEGTSAKKAKNGKQGSSPPTTKRGPMDSFLIKNTI</sequence>
<gene>
    <name evidence="9" type="primary">g10828</name>
    <name evidence="9" type="ORF">VP750_LOCUS9711</name>
</gene>
<evidence type="ECO:0000256" key="7">
    <source>
        <dbReference type="ARBA" id="ARBA00023239"/>
    </source>
</evidence>
<dbReference type="InterPro" id="IPR036590">
    <property type="entry name" value="SRAP-like"/>
</dbReference>
<dbReference type="Pfam" id="PF02586">
    <property type="entry name" value="SRAP"/>
    <property type="match status" value="1"/>
</dbReference>
<evidence type="ECO:0000256" key="2">
    <source>
        <dbReference type="ARBA" id="ARBA00022670"/>
    </source>
</evidence>
<protein>
    <submittedName>
        <fullName evidence="9">G10828 protein</fullName>
    </submittedName>
</protein>
<evidence type="ECO:0000313" key="9">
    <source>
        <dbReference type="EMBL" id="CAL5227805.1"/>
    </source>
</evidence>
<keyword evidence="7" id="KW-0456">Lyase</keyword>
<comment type="similarity">
    <text evidence="1">Belongs to the SOS response-associated peptidase family.</text>
</comment>
<evidence type="ECO:0000313" key="10">
    <source>
        <dbReference type="Proteomes" id="UP001497392"/>
    </source>
</evidence>
<proteinExistence type="inferred from homology"/>
<accession>A0ABP1G940</accession>
<evidence type="ECO:0000256" key="3">
    <source>
        <dbReference type="ARBA" id="ARBA00022763"/>
    </source>
</evidence>
<dbReference type="PANTHER" id="PTHR13604:SF0">
    <property type="entry name" value="ABASIC SITE PROCESSING PROTEIN HMCES"/>
    <property type="match status" value="1"/>
</dbReference>
<feature type="region of interest" description="Disordered" evidence="8">
    <location>
        <begin position="253"/>
        <end position="375"/>
    </location>
</feature>
<keyword evidence="2" id="KW-0645">Protease</keyword>
<evidence type="ECO:0000256" key="8">
    <source>
        <dbReference type="SAM" id="MobiDB-lite"/>
    </source>
</evidence>
<evidence type="ECO:0000256" key="4">
    <source>
        <dbReference type="ARBA" id="ARBA00022801"/>
    </source>
</evidence>
<keyword evidence="10" id="KW-1185">Reference proteome</keyword>